<organism evidence="3 4">
    <name type="scientific">Nocardia bovistercoris</name>
    <dbReference type="NCBI Taxonomy" id="2785916"/>
    <lineage>
        <taxon>Bacteria</taxon>
        <taxon>Bacillati</taxon>
        <taxon>Actinomycetota</taxon>
        <taxon>Actinomycetes</taxon>
        <taxon>Mycobacteriales</taxon>
        <taxon>Nocardiaceae</taxon>
        <taxon>Nocardia</taxon>
    </lineage>
</organism>
<accession>A0A931I6M9</accession>
<gene>
    <name evidence="3" type="ORF">IT779_06260</name>
</gene>
<evidence type="ECO:0000313" key="4">
    <source>
        <dbReference type="Proteomes" id="UP000655751"/>
    </source>
</evidence>
<proteinExistence type="predicted"/>
<keyword evidence="2" id="KW-0812">Transmembrane</keyword>
<evidence type="ECO:0000256" key="1">
    <source>
        <dbReference type="SAM" id="MobiDB-lite"/>
    </source>
</evidence>
<evidence type="ECO:0000313" key="3">
    <source>
        <dbReference type="EMBL" id="MBH0775887.1"/>
    </source>
</evidence>
<evidence type="ECO:0000256" key="2">
    <source>
        <dbReference type="SAM" id="Phobius"/>
    </source>
</evidence>
<dbReference type="EMBL" id="JADMLG010000002">
    <property type="protein sequence ID" value="MBH0775887.1"/>
    <property type="molecule type" value="Genomic_DNA"/>
</dbReference>
<dbReference type="Proteomes" id="UP000655751">
    <property type="component" value="Unassembled WGS sequence"/>
</dbReference>
<protein>
    <submittedName>
        <fullName evidence="3">Uncharacterized protein</fullName>
    </submittedName>
</protein>
<keyword evidence="2" id="KW-0472">Membrane</keyword>
<comment type="caution">
    <text evidence="3">The sequence shown here is derived from an EMBL/GenBank/DDBJ whole genome shotgun (WGS) entry which is preliminary data.</text>
</comment>
<keyword evidence="4" id="KW-1185">Reference proteome</keyword>
<sequence length="79" mass="8253">MFWQRSSEVAETAHVGIIVSERSAPDWMMVISVVFGAVIAVALIVLLLVSNADFDTGPPKAPPPSGTCEPFCGAAQPAP</sequence>
<name>A0A931I6M9_9NOCA</name>
<dbReference type="AlphaFoldDB" id="A0A931I6M9"/>
<dbReference type="RefSeq" id="WP_196148593.1">
    <property type="nucleotide sequence ID" value="NZ_JADMLG010000002.1"/>
</dbReference>
<keyword evidence="2" id="KW-1133">Transmembrane helix</keyword>
<feature type="region of interest" description="Disordered" evidence="1">
    <location>
        <begin position="58"/>
        <end position="79"/>
    </location>
</feature>
<reference evidence="3" key="1">
    <citation type="submission" date="2020-11" db="EMBL/GenBank/DDBJ databases">
        <title>Nocardia NEAU-351.nov., a novel actinomycete isolated from the cow dung.</title>
        <authorList>
            <person name="Zhang X."/>
        </authorList>
    </citation>
    <scope>NUCLEOTIDE SEQUENCE</scope>
    <source>
        <strain evidence="3">NEAU-351</strain>
    </source>
</reference>
<feature type="transmembrane region" description="Helical" evidence="2">
    <location>
        <begin position="27"/>
        <end position="49"/>
    </location>
</feature>